<comment type="caution">
    <text evidence="1">The sequence shown here is derived from an EMBL/GenBank/DDBJ whole genome shotgun (WGS) entry which is preliminary data.</text>
</comment>
<name>A0ACB8C0Q6_9AGAM</name>
<sequence>MRLLNTKTLKLEEPAGPRLPPYAILSHVWGNEEVTLRDIGEHGTGKKVKGNTKIENCCVQALEDGYRYVWIDTCCIDKCSSAELSEAINSMYRWYQEAAVCYAYLEDVPSDEDPAAEDSSFRRSKWFRRGWTLQEAIAPRNVEFFARDWVKIGTKTSLIDVIATITDVDRAVLMNTLPLSEVCVAKKMSWASRRETRRVEDRAYSLMGIFGVHMPLIYGEGKNAFIRLQHEIMRTSNDQSIFAWLDPPWYSGYRLEPSLLAPSPDCFAQSNTINRIPSADFARLFEGPTSTPTPTPYKSHFSVTNSGVQISLPVRFEADSNGYTAALACLINGCLVGLRLPCGADGLFRREDTSDFSNTTLASRDGELDINGDFSNITLATPSDVFVIKDIIISTADEKETYSRTHFRPSPSLPYRFPEPPVYVRTAQVAQEGFVLHRCSGKELRTQPEGSFVAFMWEPWPPSRNATVKCTLAYENPVSGEGFVVTISQLGMHLPCVHIAAFTDAKRAEYLFESSYLESPCCESHPDWASMPLRSGRRVTVATSNTEGWKGLGPSGALGVTISVGRTQSAKARNKKPFWRRGTLLPRLWSGQPGTLC</sequence>
<dbReference type="Proteomes" id="UP000790709">
    <property type="component" value="Unassembled WGS sequence"/>
</dbReference>
<organism evidence="1 2">
    <name type="scientific">Leucogyrophana mollusca</name>
    <dbReference type="NCBI Taxonomy" id="85980"/>
    <lineage>
        <taxon>Eukaryota</taxon>
        <taxon>Fungi</taxon>
        <taxon>Dikarya</taxon>
        <taxon>Basidiomycota</taxon>
        <taxon>Agaricomycotina</taxon>
        <taxon>Agaricomycetes</taxon>
        <taxon>Agaricomycetidae</taxon>
        <taxon>Boletales</taxon>
        <taxon>Boletales incertae sedis</taxon>
        <taxon>Leucogyrophana</taxon>
    </lineage>
</organism>
<evidence type="ECO:0000313" key="1">
    <source>
        <dbReference type="EMBL" id="KAH7930736.1"/>
    </source>
</evidence>
<gene>
    <name evidence="1" type="ORF">BV22DRAFT_1028183</name>
</gene>
<proteinExistence type="predicted"/>
<protein>
    <submittedName>
        <fullName evidence="1">HET-domain-containing protein</fullName>
    </submittedName>
</protein>
<evidence type="ECO:0000313" key="2">
    <source>
        <dbReference type="Proteomes" id="UP000790709"/>
    </source>
</evidence>
<dbReference type="EMBL" id="MU266330">
    <property type="protein sequence ID" value="KAH7930736.1"/>
    <property type="molecule type" value="Genomic_DNA"/>
</dbReference>
<keyword evidence="2" id="KW-1185">Reference proteome</keyword>
<reference evidence="1" key="1">
    <citation type="journal article" date="2021" name="New Phytol.">
        <title>Evolutionary innovations through gain and loss of genes in the ectomycorrhizal Boletales.</title>
        <authorList>
            <person name="Wu G."/>
            <person name="Miyauchi S."/>
            <person name="Morin E."/>
            <person name="Kuo A."/>
            <person name="Drula E."/>
            <person name="Varga T."/>
            <person name="Kohler A."/>
            <person name="Feng B."/>
            <person name="Cao Y."/>
            <person name="Lipzen A."/>
            <person name="Daum C."/>
            <person name="Hundley H."/>
            <person name="Pangilinan J."/>
            <person name="Johnson J."/>
            <person name="Barry K."/>
            <person name="LaButti K."/>
            <person name="Ng V."/>
            <person name="Ahrendt S."/>
            <person name="Min B."/>
            <person name="Choi I.G."/>
            <person name="Park H."/>
            <person name="Plett J.M."/>
            <person name="Magnuson J."/>
            <person name="Spatafora J.W."/>
            <person name="Nagy L.G."/>
            <person name="Henrissat B."/>
            <person name="Grigoriev I.V."/>
            <person name="Yang Z.L."/>
            <person name="Xu J."/>
            <person name="Martin F.M."/>
        </authorList>
    </citation>
    <scope>NUCLEOTIDE SEQUENCE</scope>
    <source>
        <strain evidence="1">KUC20120723A-06</strain>
    </source>
</reference>
<accession>A0ACB8C0Q6</accession>